<reference evidence="12" key="1">
    <citation type="submission" date="2022-01" db="UniProtKB">
        <authorList>
            <consortium name="EnsemblMetazoa"/>
        </authorList>
    </citation>
    <scope>IDENTIFICATION</scope>
</reference>
<dbReference type="GO" id="GO:0005886">
    <property type="term" value="C:plasma membrane"/>
    <property type="evidence" value="ECO:0007669"/>
    <property type="project" value="UniProtKB-SubCell"/>
</dbReference>
<protein>
    <recommendedName>
        <fullName evidence="14">Ionotropic receptor</fullName>
    </recommendedName>
</protein>
<dbReference type="PANTHER" id="PTHR42643:SF30">
    <property type="entry name" value="IONOTROPIC RECEPTOR 40A-RELATED"/>
    <property type="match status" value="1"/>
</dbReference>
<dbReference type="GO" id="GO:0015276">
    <property type="term" value="F:ligand-gated monoatomic ion channel activity"/>
    <property type="evidence" value="ECO:0007669"/>
    <property type="project" value="InterPro"/>
</dbReference>
<organism evidence="12 13">
    <name type="scientific">Cimex lectularius</name>
    <name type="common">Bed bug</name>
    <name type="synonym">Acanthia lectularia</name>
    <dbReference type="NCBI Taxonomy" id="79782"/>
    <lineage>
        <taxon>Eukaryota</taxon>
        <taxon>Metazoa</taxon>
        <taxon>Ecdysozoa</taxon>
        <taxon>Arthropoda</taxon>
        <taxon>Hexapoda</taxon>
        <taxon>Insecta</taxon>
        <taxon>Pterygota</taxon>
        <taxon>Neoptera</taxon>
        <taxon>Paraneoptera</taxon>
        <taxon>Hemiptera</taxon>
        <taxon>Heteroptera</taxon>
        <taxon>Panheteroptera</taxon>
        <taxon>Cimicomorpha</taxon>
        <taxon>Cimicidae</taxon>
        <taxon>Cimex</taxon>
    </lineage>
</organism>
<evidence type="ECO:0000313" key="13">
    <source>
        <dbReference type="Proteomes" id="UP000494040"/>
    </source>
</evidence>
<dbReference type="InterPro" id="IPR057074">
    <property type="entry name" value="IR75A_N"/>
</dbReference>
<dbReference type="InterPro" id="IPR052192">
    <property type="entry name" value="Insect_Ionotropic_Sensory_Rcpt"/>
</dbReference>
<evidence type="ECO:0000256" key="9">
    <source>
        <dbReference type="SAM" id="Phobius"/>
    </source>
</evidence>
<dbReference type="GeneID" id="106673846"/>
<evidence type="ECO:0000256" key="3">
    <source>
        <dbReference type="ARBA" id="ARBA00022475"/>
    </source>
</evidence>
<keyword evidence="5 9" id="KW-1133">Transmembrane helix</keyword>
<evidence type="ECO:0000313" key="12">
    <source>
        <dbReference type="EnsemblMetazoa" id="XP_014261672.1"/>
    </source>
</evidence>
<dbReference type="EnsemblMetazoa" id="XM_024229857.1">
    <property type="protein sequence ID" value="XP_024085625.1"/>
    <property type="gene ID" value="LOC106673846"/>
</dbReference>
<dbReference type="PANTHER" id="PTHR42643">
    <property type="entry name" value="IONOTROPIC RECEPTOR 20A-RELATED"/>
    <property type="match status" value="1"/>
</dbReference>
<dbReference type="Pfam" id="PF24576">
    <property type="entry name" value="IR75A_N"/>
    <property type="match status" value="1"/>
</dbReference>
<evidence type="ECO:0000256" key="5">
    <source>
        <dbReference type="ARBA" id="ARBA00022989"/>
    </source>
</evidence>
<dbReference type="GO" id="GO:0050906">
    <property type="term" value="P:detection of stimulus involved in sensory perception"/>
    <property type="evidence" value="ECO:0007669"/>
    <property type="project" value="UniProtKB-ARBA"/>
</dbReference>
<feature type="domain" description="Ionotropic glutamate receptor C-terminal" evidence="10">
    <location>
        <begin position="326"/>
        <end position="448"/>
    </location>
</feature>
<evidence type="ECO:0000256" key="1">
    <source>
        <dbReference type="ARBA" id="ARBA00004651"/>
    </source>
</evidence>
<feature type="domain" description="Ionotropic receptor 75a N-terminal" evidence="11">
    <location>
        <begin position="30"/>
        <end position="161"/>
    </location>
</feature>
<dbReference type="EnsemblMetazoa" id="XM_014406186.2">
    <property type="protein sequence ID" value="XP_014261672.1"/>
    <property type="gene ID" value="LOC106673846"/>
</dbReference>
<evidence type="ECO:0000256" key="7">
    <source>
        <dbReference type="ARBA" id="ARBA00023170"/>
    </source>
</evidence>
<dbReference type="EnsemblMetazoa" id="XM_024229858.1">
    <property type="protein sequence ID" value="XP_024085626.1"/>
    <property type="gene ID" value="LOC106673846"/>
</dbReference>
<dbReference type="RefSeq" id="XP_014261672.1">
    <property type="nucleotide sequence ID" value="XM_014406186.2"/>
</dbReference>
<evidence type="ECO:0000259" key="11">
    <source>
        <dbReference type="Pfam" id="PF24576"/>
    </source>
</evidence>
<keyword evidence="13" id="KW-1185">Reference proteome</keyword>
<dbReference type="Gene3D" id="3.40.190.10">
    <property type="entry name" value="Periplasmic binding protein-like II"/>
    <property type="match status" value="1"/>
</dbReference>
<dbReference type="Pfam" id="PF00060">
    <property type="entry name" value="Lig_chan"/>
    <property type="match status" value="1"/>
</dbReference>
<evidence type="ECO:0000256" key="6">
    <source>
        <dbReference type="ARBA" id="ARBA00023136"/>
    </source>
</evidence>
<comment type="subcellular location">
    <subcellularLocation>
        <location evidence="1">Cell membrane</location>
        <topology evidence="1">Multi-pass membrane protein</topology>
    </subcellularLocation>
</comment>
<keyword evidence="7" id="KW-0675">Receptor</keyword>
<keyword evidence="4 9" id="KW-0812">Transmembrane</keyword>
<keyword evidence="6 9" id="KW-0472">Membrane</keyword>
<evidence type="ECO:0000256" key="8">
    <source>
        <dbReference type="ARBA" id="ARBA00023180"/>
    </source>
</evidence>
<dbReference type="InterPro" id="IPR001320">
    <property type="entry name" value="Iontro_rcpt_C"/>
</dbReference>
<evidence type="ECO:0000256" key="4">
    <source>
        <dbReference type="ARBA" id="ARBA00022692"/>
    </source>
</evidence>
<name>A0A8I6SB22_CIMLE</name>
<feature type="transmembrane region" description="Helical" evidence="9">
    <location>
        <begin position="573"/>
        <end position="593"/>
    </location>
</feature>
<dbReference type="RefSeq" id="XP_024085625.1">
    <property type="nucleotide sequence ID" value="XM_024229857.1"/>
</dbReference>
<dbReference type="OMA" id="LQEIMFN"/>
<comment type="similarity">
    <text evidence="2">Belongs to the glutamate-gated ion channel (TC 1.A.10.1) family.</text>
</comment>
<evidence type="ECO:0000259" key="10">
    <source>
        <dbReference type="Pfam" id="PF00060"/>
    </source>
</evidence>
<evidence type="ECO:0000256" key="2">
    <source>
        <dbReference type="ARBA" id="ARBA00008685"/>
    </source>
</evidence>
<dbReference type="Proteomes" id="UP000494040">
    <property type="component" value="Unassembled WGS sequence"/>
</dbReference>
<dbReference type="Gene3D" id="1.10.287.70">
    <property type="match status" value="1"/>
</dbReference>
<dbReference type="SUPFAM" id="SSF53850">
    <property type="entry name" value="Periplasmic binding protein-like II"/>
    <property type="match status" value="1"/>
</dbReference>
<dbReference type="RefSeq" id="XP_014261673.1">
    <property type="nucleotide sequence ID" value="XM_014406187.2"/>
</dbReference>
<accession>A0A8I6SB22</accession>
<dbReference type="EnsemblMetazoa" id="XM_014406187.2">
    <property type="protein sequence ID" value="XP_014261673.1"/>
    <property type="gene ID" value="LOC106673846"/>
</dbReference>
<proteinExistence type="inferred from homology"/>
<dbReference type="KEGG" id="clec:106673846"/>
<dbReference type="OrthoDB" id="8189637at2759"/>
<keyword evidence="3" id="KW-1003">Cell membrane</keyword>
<feature type="transmembrane region" description="Helical" evidence="9">
    <location>
        <begin position="385"/>
        <end position="405"/>
    </location>
</feature>
<feature type="transmembrane region" description="Helical" evidence="9">
    <location>
        <begin position="329"/>
        <end position="350"/>
    </location>
</feature>
<sequence>MKQRDKLSQLRETMNSPLLMLSIVLLAECKERIITNYFQSKNVHVLNIYLCNKEEAKELTKNLIKNKNFMVNIAIPNGKKTNFGESLYVTQGYYMNLNCEKNMKNLFELCDVNAFNDSFVWLMSADSPEILQALQALPLGINSDVVLRLGNGSLYDIYKTAPRFRFQVYDCGVLNKTDFRLEKAKRTSLDGVTLIGGIVIVDLKLDGDFKNISRLLTDPSYYPEFDVFARPYIIFHQFLQMWLNYKLKHIKSSTWGYRDTQTGKMTGLVGDLGKGKADIGLTPVQPREERWSEANFLPALWYIRFISVFRQPKVLGTTKALALPFSNEVWISTFITLVLFTIVYEIIVFAGRSFSKRNRLENGEGFLYIIGIMAQQGLMHNPSTCSVRILSVFVLFLGLLVITYYNAAVLNSLLTPAPNSIQTMKQLVRTKYMGVGVINISHVTHKVNWQLYFDAETQAKIEHTKNYIMSLADGLDRVKTERFALYGDDIPLYSGISRLYTDSEICELAEVDGVPAFPMSLPVPRNTSVKEIFTQAILWLRENGLSERTRKIWHPSSPPCYGSIAFMHVKLEAIVIALGIYLGGIILSLLILATEKLIHLRQKTIVEIIRKIN</sequence>
<dbReference type="AlphaFoldDB" id="A0A8I6SB22"/>
<evidence type="ECO:0008006" key="14">
    <source>
        <dbReference type="Google" id="ProtNLM"/>
    </source>
</evidence>
<dbReference type="RefSeq" id="XP_024085626.1">
    <property type="nucleotide sequence ID" value="XM_024229858.1"/>
</dbReference>
<keyword evidence="8" id="KW-0325">Glycoprotein</keyword>